<sequence>MTTTKDAFGNDIELDSNGNVILKKERIAIVKDEATQLPTTEVIKMDISEETSKYVTDIYHQTNSIIQSSSYANYKPNYLDPNYYTGQKSHLSEFKAIQKLYYKDPIKGAIAPWTKAEKAYYESLKTKRERYKYLVIRSGIRSSVIDIPLDAIANVDENGNLINEKYRELYEIVEANRGLAHLSDGHLAMAEWEIAAGMLGDIKGFSGGQTAGFTARTYQKDVLSIQLGNMWEKAYYGDGYFFYGTYQNPLRLAQVMNLVKKIKPDRFGMYPYIDEILGVDWVMDFSEYLDDRNMLHILNDEIQVGKLIDPRDPRATEQTRREFMARVNEIIPFSTNKLDEFIDNDISNEANKEWLKNYFLLHAKVMAVTPPQGYPNAPTYYIPEYLEELYREGKFDIKLDPRIPAMYRESFPEELRAKILAYAKKHNIKE</sequence>
<evidence type="ECO:0008006" key="3">
    <source>
        <dbReference type="Google" id="ProtNLM"/>
    </source>
</evidence>
<proteinExistence type="predicted"/>
<reference evidence="1 2" key="1">
    <citation type="submission" date="2018-04" db="EMBL/GenBank/DDBJ databases">
        <title>Novel Campyloabacter and Helicobacter Species and Strains.</title>
        <authorList>
            <person name="Mannion A.J."/>
            <person name="Shen Z."/>
            <person name="Fox J.G."/>
        </authorList>
    </citation>
    <scope>NUCLEOTIDE SEQUENCE [LARGE SCALE GENOMIC DNA]</scope>
    <source>
        <strain evidence="1 2">MIT 17-337</strain>
    </source>
</reference>
<dbReference type="AlphaFoldDB" id="A0A3D8I9T9"/>
<protein>
    <recommendedName>
        <fullName evidence="3">Thioredoxin reductase</fullName>
    </recommendedName>
</protein>
<dbReference type="Proteomes" id="UP000256379">
    <property type="component" value="Unassembled WGS sequence"/>
</dbReference>
<evidence type="ECO:0000313" key="2">
    <source>
        <dbReference type="Proteomes" id="UP000256379"/>
    </source>
</evidence>
<accession>A0A3D8I9T9</accession>
<gene>
    <name evidence="1" type="ORF">CQA53_09695</name>
</gene>
<comment type="caution">
    <text evidence="1">The sequence shown here is derived from an EMBL/GenBank/DDBJ whole genome shotgun (WGS) entry which is preliminary data.</text>
</comment>
<dbReference type="EMBL" id="NXLQ01000038">
    <property type="protein sequence ID" value="RDU61943.1"/>
    <property type="molecule type" value="Genomic_DNA"/>
</dbReference>
<keyword evidence="2" id="KW-1185">Reference proteome</keyword>
<dbReference type="OrthoDB" id="5324033at2"/>
<name>A0A3D8I9T9_9HELI</name>
<evidence type="ECO:0000313" key="1">
    <source>
        <dbReference type="EMBL" id="RDU61943.1"/>
    </source>
</evidence>
<organism evidence="1 2">
    <name type="scientific">Helicobacter didelphidarum</name>
    <dbReference type="NCBI Taxonomy" id="2040648"/>
    <lineage>
        <taxon>Bacteria</taxon>
        <taxon>Pseudomonadati</taxon>
        <taxon>Campylobacterota</taxon>
        <taxon>Epsilonproteobacteria</taxon>
        <taxon>Campylobacterales</taxon>
        <taxon>Helicobacteraceae</taxon>
        <taxon>Helicobacter</taxon>
    </lineage>
</organism>